<feature type="compositionally biased region" description="Polar residues" evidence="4">
    <location>
        <begin position="773"/>
        <end position="785"/>
    </location>
</feature>
<evidence type="ECO:0000313" key="6">
    <source>
        <dbReference type="Proteomes" id="UP000092666"/>
    </source>
</evidence>
<evidence type="ECO:0000256" key="4">
    <source>
        <dbReference type="SAM" id="MobiDB-lite"/>
    </source>
</evidence>
<dbReference type="SUPFAM" id="SSF48452">
    <property type="entry name" value="TPR-like"/>
    <property type="match status" value="1"/>
</dbReference>
<feature type="compositionally biased region" description="Polar residues" evidence="4">
    <location>
        <begin position="1145"/>
        <end position="1154"/>
    </location>
</feature>
<feature type="repeat" description="TPR" evidence="3">
    <location>
        <begin position="677"/>
        <end position="710"/>
    </location>
</feature>
<organism evidence="5 6">
    <name type="scientific">Kwoniella heveanensis BCC8398</name>
    <dbReference type="NCBI Taxonomy" id="1296120"/>
    <lineage>
        <taxon>Eukaryota</taxon>
        <taxon>Fungi</taxon>
        <taxon>Dikarya</taxon>
        <taxon>Basidiomycota</taxon>
        <taxon>Agaricomycotina</taxon>
        <taxon>Tremellomycetes</taxon>
        <taxon>Tremellales</taxon>
        <taxon>Cryptococcaceae</taxon>
        <taxon>Kwoniella</taxon>
    </lineage>
</organism>
<name>A0A1B9GYR6_9TREE</name>
<feature type="region of interest" description="Disordered" evidence="4">
    <location>
        <begin position="885"/>
        <end position="940"/>
    </location>
</feature>
<keyword evidence="3" id="KW-0802">TPR repeat</keyword>
<feature type="region of interest" description="Disordered" evidence="4">
    <location>
        <begin position="1063"/>
        <end position="1086"/>
    </location>
</feature>
<feature type="compositionally biased region" description="Acidic residues" evidence="4">
    <location>
        <begin position="745"/>
        <end position="754"/>
    </location>
</feature>
<feature type="region of interest" description="Disordered" evidence="4">
    <location>
        <begin position="954"/>
        <end position="985"/>
    </location>
</feature>
<proteinExistence type="inferred from homology"/>
<gene>
    <name evidence="5" type="ORF">I316_02043</name>
</gene>
<comment type="similarity">
    <text evidence="2">Belongs to the YPP1 family.</text>
</comment>
<dbReference type="PANTHER" id="PTHR23083">
    <property type="entry name" value="TETRATRICOPEPTIDE REPEAT PROTEIN, TPR"/>
    <property type="match status" value="1"/>
</dbReference>
<accession>A0A1B9GYR6</accession>
<dbReference type="InterPro" id="IPR011990">
    <property type="entry name" value="TPR-like_helical_dom_sf"/>
</dbReference>
<dbReference type="PANTHER" id="PTHR23083:SF464">
    <property type="entry name" value="TETRATRICOPEPTIDE REPEAT DOMAIN 7, ISOFORM A"/>
    <property type="match status" value="1"/>
</dbReference>
<protein>
    <submittedName>
        <fullName evidence="5">Uncharacterized protein</fullName>
    </submittedName>
</protein>
<dbReference type="InterPro" id="IPR019734">
    <property type="entry name" value="TPR_rpt"/>
</dbReference>
<dbReference type="EMBL" id="KI669496">
    <property type="protein sequence ID" value="OCF36171.1"/>
    <property type="molecule type" value="Genomic_DNA"/>
</dbReference>
<feature type="compositionally biased region" description="Polar residues" evidence="4">
    <location>
        <begin position="955"/>
        <end position="970"/>
    </location>
</feature>
<dbReference type="SMART" id="SM00028">
    <property type="entry name" value="TPR"/>
    <property type="match status" value="4"/>
</dbReference>
<feature type="compositionally biased region" description="Acidic residues" evidence="4">
    <location>
        <begin position="578"/>
        <end position="587"/>
    </location>
</feature>
<dbReference type="Pfam" id="PF14559">
    <property type="entry name" value="TPR_19"/>
    <property type="match status" value="1"/>
</dbReference>
<dbReference type="PROSITE" id="PS50005">
    <property type="entry name" value="TPR"/>
    <property type="match status" value="1"/>
</dbReference>
<evidence type="ECO:0000256" key="2">
    <source>
        <dbReference type="ARBA" id="ARBA00038251"/>
    </source>
</evidence>
<feature type="compositionally biased region" description="Basic residues" evidence="4">
    <location>
        <begin position="133"/>
        <end position="142"/>
    </location>
</feature>
<dbReference type="InterPro" id="IPR051722">
    <property type="entry name" value="Endocytosis_PI4K-reg_protein"/>
</dbReference>
<evidence type="ECO:0000313" key="5">
    <source>
        <dbReference type="EMBL" id="OCF36171.1"/>
    </source>
</evidence>
<reference evidence="5 6" key="1">
    <citation type="submission" date="2013-07" db="EMBL/GenBank/DDBJ databases">
        <title>The Genome Sequence of Cryptococcus heveanensis BCC8398.</title>
        <authorList>
            <consortium name="The Broad Institute Genome Sequencing Platform"/>
            <person name="Cuomo C."/>
            <person name="Litvintseva A."/>
            <person name="Chen Y."/>
            <person name="Heitman J."/>
            <person name="Sun S."/>
            <person name="Springer D."/>
            <person name="Dromer F."/>
            <person name="Young S.K."/>
            <person name="Zeng Q."/>
            <person name="Gargeya S."/>
            <person name="Fitzgerald M."/>
            <person name="Abouelleil A."/>
            <person name="Alvarado L."/>
            <person name="Berlin A.M."/>
            <person name="Chapman S.B."/>
            <person name="Dewar J."/>
            <person name="Goldberg J."/>
            <person name="Griggs A."/>
            <person name="Gujja S."/>
            <person name="Hansen M."/>
            <person name="Howarth C."/>
            <person name="Imamovic A."/>
            <person name="Larimer J."/>
            <person name="McCowan C."/>
            <person name="Murphy C."/>
            <person name="Pearson M."/>
            <person name="Priest M."/>
            <person name="Roberts A."/>
            <person name="Saif S."/>
            <person name="Shea T."/>
            <person name="Sykes S."/>
            <person name="Wortman J."/>
            <person name="Nusbaum C."/>
            <person name="Birren B."/>
        </authorList>
    </citation>
    <scope>NUCLEOTIDE SEQUENCE [LARGE SCALE GENOMIC DNA]</scope>
    <source>
        <strain evidence="5 6">BCC8398</strain>
    </source>
</reference>
<feature type="region of interest" description="Disordered" evidence="4">
    <location>
        <begin position="82"/>
        <end position="192"/>
    </location>
</feature>
<sequence length="1280" mass="137000">MSAILSSGGTPKGAHYNASLTAALLRGAWAESNPGQAPNKTELSWGELVRKWGKHTGGNTVLIHHLRDISLLYLSSTAHPATSSSGFINVSTPTSPPPSGTTTGETGGAVGVGSSNSSNESGSGSHSSFVHVPHPHIRHRHKPSIEGPTASASGSGSNTRAAEGSNVGSGSKASYLSSGDLDGDDSDDPRYWGEGSGWWNGVGSEAVDEVKEGIKAIEGLIVGGELGAPELMSARLILAYHLHALGSHEDAIRTYEGIDWNAEGRFGVVQGDAAVLERVRGRCLQGLSYELSQTPDYEQAIQTYLSTIPLLTSLSAFALPLPSYLSAQTSETARIPFDPYREIFRHLSTALSRAAALSARTCLSNTQQTLRILRTYHALSASWPSTFRPVQRQKMLNLYLRALNASYPSARQPVPEQPLLYGGSSPLTVKAFWHKEVIDAIRQGRMLLSSTTTFPRAGSVNRAVIGFSELTVALYSRSASLGREVIAVLWWAMTLTFQSQAILRHLTHLLSDVGDSIDARRVFELYVQLVLKARQTQQPEISLQLKRRPTDEDTAHPGETKQQVQSIDAGDPERKEEEMTDSEIDGDEQFLETLLAGTRLLSRDLGEAEEAWRYACLAGDVIDQKPVKPELRARVEESKGIVRMTTAAHNVDSIDRPTFQAQAINHLVASTDLLPTASSYYHLAHCQSEARSVDSAIESIRSSLELDSQNIQAWHLLALLLSAQRDWEGAMKACEAGVSVWEQDEELAAEEEEQSPSASDTNIDTKDFAVIPPSSSTQTGQLASTSTSKILLRDGTFPHLSISPPRTTPLSRSAKLEHVIRLRMTLNVVVEKTQGPEMAMLKQQELFAFFSARSGKNRGRLGYGAGFGKGGGMKSVASSSSMAALAGGAGTGTATGSGTTRGSLDGKDGLGGSFISVGLNEGNISVQPPTPGPEREGQGRAPFELAEPIGEKSPIQIQTSSPSNPATGNVTPEMASDDDTEKPRRSLSIRSKMTTKHLHVPASGAGVSGAGVGLGSAPASRTGSVRRLTVGSTQNNNLGPRERTISAAHSIAPTAIHSHFRNAPSSRTVLPPPPPLRPTEDHGRTPAESRILSNLWLMSAATFRRWGKLEQSLVAIEEAEVLDPENADVWVQLGMYHATTTAAAQGSQSADGETSSSGVNGSGGIGVGPNGNSGGGEANAALSQAEAAFVKSLLLRPDHPPAIVGLSKLYLQTNQVDLAESLLNQLTQETGWDVAEGWFWLGKVCERQGRADRARECWTFALGLERGRPVRSWHEVSRWL</sequence>
<dbReference type="STRING" id="1296120.A0A1B9GYR6"/>
<evidence type="ECO:0000256" key="1">
    <source>
        <dbReference type="ARBA" id="ARBA00002550"/>
    </source>
</evidence>
<comment type="function">
    <text evidence="1">Involved in endocytosis.</text>
</comment>
<dbReference type="OrthoDB" id="29013at2759"/>
<dbReference type="Proteomes" id="UP000092666">
    <property type="component" value="Unassembled WGS sequence"/>
</dbReference>
<feature type="region of interest" description="Disordered" evidence="4">
    <location>
        <begin position="1001"/>
        <end position="1025"/>
    </location>
</feature>
<feature type="compositionally biased region" description="Basic and acidic residues" evidence="4">
    <location>
        <begin position="548"/>
        <end position="559"/>
    </location>
</feature>
<feature type="compositionally biased region" description="Polar residues" evidence="4">
    <location>
        <begin position="150"/>
        <end position="175"/>
    </location>
</feature>
<keyword evidence="6" id="KW-1185">Reference proteome</keyword>
<feature type="region of interest" description="Disordered" evidence="4">
    <location>
        <begin position="745"/>
        <end position="785"/>
    </location>
</feature>
<dbReference type="Gene3D" id="1.25.40.10">
    <property type="entry name" value="Tetratricopeptide repeat domain"/>
    <property type="match status" value="2"/>
</dbReference>
<reference evidence="6" key="2">
    <citation type="submission" date="2013-12" db="EMBL/GenBank/DDBJ databases">
        <title>Evolution of pathogenesis and genome organization in the Tremellales.</title>
        <authorList>
            <person name="Cuomo C."/>
            <person name="Litvintseva A."/>
            <person name="Heitman J."/>
            <person name="Chen Y."/>
            <person name="Sun S."/>
            <person name="Springer D."/>
            <person name="Dromer F."/>
            <person name="Young S."/>
            <person name="Zeng Q."/>
            <person name="Chapman S."/>
            <person name="Gujja S."/>
            <person name="Saif S."/>
            <person name="Birren B."/>
        </authorList>
    </citation>
    <scope>NUCLEOTIDE SEQUENCE [LARGE SCALE GENOMIC DNA]</scope>
    <source>
        <strain evidence="6">BCC8398</strain>
    </source>
</reference>
<dbReference type="AlphaFoldDB" id="A0A1B9GYR6"/>
<feature type="compositionally biased region" description="Low complexity" evidence="4">
    <location>
        <begin position="112"/>
        <end position="132"/>
    </location>
</feature>
<evidence type="ECO:0000256" key="3">
    <source>
        <dbReference type="PROSITE-ProRule" id="PRU00339"/>
    </source>
</evidence>
<feature type="compositionally biased region" description="Gly residues" evidence="4">
    <location>
        <begin position="1160"/>
        <end position="1177"/>
    </location>
</feature>
<feature type="region of interest" description="Disordered" evidence="4">
    <location>
        <begin position="1144"/>
        <end position="1178"/>
    </location>
</feature>
<feature type="region of interest" description="Disordered" evidence="4">
    <location>
        <begin position="541"/>
        <end position="587"/>
    </location>
</feature>